<gene>
    <name evidence="3" type="ORF">GCM10009839_65480</name>
</gene>
<dbReference type="PANTHER" id="PTHR42879">
    <property type="entry name" value="3-OXOACYL-(ACYL-CARRIER-PROTEIN) REDUCTASE"/>
    <property type="match status" value="1"/>
</dbReference>
<evidence type="ECO:0000256" key="2">
    <source>
        <dbReference type="RuleBase" id="RU000363"/>
    </source>
</evidence>
<dbReference type="InterPro" id="IPR036291">
    <property type="entry name" value="NAD(P)-bd_dom_sf"/>
</dbReference>
<dbReference type="InterPro" id="IPR020904">
    <property type="entry name" value="Sc_DH/Rdtase_CS"/>
</dbReference>
<evidence type="ECO:0000256" key="1">
    <source>
        <dbReference type="ARBA" id="ARBA00006484"/>
    </source>
</evidence>
<sequence>MDLGLEGRVAIVTGASRGIGLAVVQALVAEGARVVAAARRPGAVLEALAADGRVVPVALDLTAPDAPDRLVAAAGDRLDVLVNNVGGVHARTDGFLGITDEQWADSLTLNFLAAVRTTRAALPALLAGGGGSIVNIGSVNAVHPDALVLDYSAAKAALHAFSKGLSKEVGPAGVRVNTISPGPVATDIWLGAGGFADTVGAASGGRPEDVVNGAAAALVTGRFSRPEEVANLVVLLASADRVGNVTGSDFRIDGGYVPTW</sequence>
<dbReference type="EMBL" id="BAAAQN010000048">
    <property type="protein sequence ID" value="GAA2050112.1"/>
    <property type="molecule type" value="Genomic_DNA"/>
</dbReference>
<evidence type="ECO:0000313" key="4">
    <source>
        <dbReference type="Proteomes" id="UP001500751"/>
    </source>
</evidence>
<dbReference type="RefSeq" id="WP_344669561.1">
    <property type="nucleotide sequence ID" value="NZ_BAAAQN010000048.1"/>
</dbReference>
<dbReference type="SUPFAM" id="SSF51735">
    <property type="entry name" value="NAD(P)-binding Rossmann-fold domains"/>
    <property type="match status" value="1"/>
</dbReference>
<dbReference type="PROSITE" id="PS00061">
    <property type="entry name" value="ADH_SHORT"/>
    <property type="match status" value="1"/>
</dbReference>
<dbReference type="InterPro" id="IPR050259">
    <property type="entry name" value="SDR"/>
</dbReference>
<dbReference type="Proteomes" id="UP001500751">
    <property type="component" value="Unassembled WGS sequence"/>
</dbReference>
<evidence type="ECO:0000313" key="3">
    <source>
        <dbReference type="EMBL" id="GAA2050112.1"/>
    </source>
</evidence>
<comment type="caution">
    <text evidence="3">The sequence shown here is derived from an EMBL/GenBank/DDBJ whole genome shotgun (WGS) entry which is preliminary data.</text>
</comment>
<reference evidence="3 4" key="1">
    <citation type="journal article" date="2019" name="Int. J. Syst. Evol. Microbiol.">
        <title>The Global Catalogue of Microorganisms (GCM) 10K type strain sequencing project: providing services to taxonomists for standard genome sequencing and annotation.</title>
        <authorList>
            <consortium name="The Broad Institute Genomics Platform"/>
            <consortium name="The Broad Institute Genome Sequencing Center for Infectious Disease"/>
            <person name="Wu L."/>
            <person name="Ma J."/>
        </authorList>
    </citation>
    <scope>NUCLEOTIDE SEQUENCE [LARGE SCALE GENOMIC DNA]</scope>
    <source>
        <strain evidence="3 4">JCM 16014</strain>
    </source>
</reference>
<name>A0ABN2V3V4_9ACTN</name>
<protein>
    <submittedName>
        <fullName evidence="3">SDR family oxidoreductase</fullName>
    </submittedName>
</protein>
<dbReference type="InterPro" id="IPR002347">
    <property type="entry name" value="SDR_fam"/>
</dbReference>
<proteinExistence type="inferred from homology"/>
<comment type="similarity">
    <text evidence="1 2">Belongs to the short-chain dehydrogenases/reductases (SDR) family.</text>
</comment>
<organism evidence="3 4">
    <name type="scientific">Catenulispora yoronensis</name>
    <dbReference type="NCBI Taxonomy" id="450799"/>
    <lineage>
        <taxon>Bacteria</taxon>
        <taxon>Bacillati</taxon>
        <taxon>Actinomycetota</taxon>
        <taxon>Actinomycetes</taxon>
        <taxon>Catenulisporales</taxon>
        <taxon>Catenulisporaceae</taxon>
        <taxon>Catenulispora</taxon>
    </lineage>
</organism>
<accession>A0ABN2V3V4</accession>
<dbReference type="PRINTS" id="PR00081">
    <property type="entry name" value="GDHRDH"/>
</dbReference>
<dbReference type="Gene3D" id="3.40.50.720">
    <property type="entry name" value="NAD(P)-binding Rossmann-like Domain"/>
    <property type="match status" value="1"/>
</dbReference>
<dbReference type="PANTHER" id="PTHR42879:SF6">
    <property type="entry name" value="NADPH-DEPENDENT REDUCTASE BACG"/>
    <property type="match status" value="1"/>
</dbReference>
<dbReference type="PRINTS" id="PR00080">
    <property type="entry name" value="SDRFAMILY"/>
</dbReference>
<keyword evidence="4" id="KW-1185">Reference proteome</keyword>
<dbReference type="Pfam" id="PF00106">
    <property type="entry name" value="adh_short"/>
    <property type="match status" value="1"/>
</dbReference>